<gene>
    <name evidence="2" type="ORF">G210_4445</name>
</gene>
<evidence type="ECO:0000256" key="1">
    <source>
        <dbReference type="SAM" id="MobiDB-lite"/>
    </source>
</evidence>
<feature type="region of interest" description="Disordered" evidence="1">
    <location>
        <begin position="1"/>
        <end position="70"/>
    </location>
</feature>
<protein>
    <submittedName>
        <fullName evidence="2">Uncharacterized protein</fullName>
    </submittedName>
</protein>
<organism evidence="2 3">
    <name type="scientific">Candida maltosa (strain Xu316)</name>
    <name type="common">Yeast</name>
    <dbReference type="NCBI Taxonomy" id="1245528"/>
    <lineage>
        <taxon>Eukaryota</taxon>
        <taxon>Fungi</taxon>
        <taxon>Dikarya</taxon>
        <taxon>Ascomycota</taxon>
        <taxon>Saccharomycotina</taxon>
        <taxon>Pichiomycetes</taxon>
        <taxon>Debaryomycetaceae</taxon>
        <taxon>Candida/Lodderomyces clade</taxon>
        <taxon>Candida</taxon>
    </lineage>
</organism>
<comment type="caution">
    <text evidence="2">The sequence shown here is derived from an EMBL/GenBank/DDBJ whole genome shotgun (WGS) entry which is preliminary data.</text>
</comment>
<feature type="compositionally biased region" description="Low complexity" evidence="1">
    <location>
        <begin position="16"/>
        <end position="70"/>
    </location>
</feature>
<name>M3JRG5_CANMX</name>
<keyword evidence="3" id="KW-1185">Reference proteome</keyword>
<accession>M3JRG5</accession>
<feature type="non-terminal residue" evidence="2">
    <location>
        <position position="70"/>
    </location>
</feature>
<dbReference type="HOGENOM" id="CLU_2764675_0_0_1"/>
<proteinExistence type="predicted"/>
<sequence>MLQSPFTFTPKKRSYSKYPKPTTALPTPSSSKSVSSSTSILSSTSSLSTTPSTPLCLSSSLPISTPKRHK</sequence>
<dbReference type="AlphaFoldDB" id="M3JRG5"/>
<evidence type="ECO:0000313" key="3">
    <source>
        <dbReference type="Proteomes" id="UP000011777"/>
    </source>
</evidence>
<reference evidence="2 3" key="1">
    <citation type="submission" date="2013-02" db="EMBL/GenBank/DDBJ databases">
        <title>Genome sequence of Candida maltosa Xu316, a potential industrial strain for xylitol and ethanol production.</title>
        <authorList>
            <person name="Yu J."/>
            <person name="Wang Q."/>
            <person name="Geng X."/>
            <person name="Bao W."/>
            <person name="He P."/>
            <person name="Cai J."/>
        </authorList>
    </citation>
    <scope>NUCLEOTIDE SEQUENCE [LARGE SCALE GENOMIC DNA]</scope>
    <source>
        <strain evidence="3">Xu316</strain>
    </source>
</reference>
<dbReference type="EMBL" id="AOGT01002510">
    <property type="protein sequence ID" value="EMG45375.1"/>
    <property type="molecule type" value="Genomic_DNA"/>
</dbReference>
<evidence type="ECO:0000313" key="2">
    <source>
        <dbReference type="EMBL" id="EMG45375.1"/>
    </source>
</evidence>
<dbReference type="Proteomes" id="UP000011777">
    <property type="component" value="Unassembled WGS sequence"/>
</dbReference>